<keyword evidence="6" id="KW-0472">Membrane</keyword>
<dbReference type="InterPro" id="IPR019931">
    <property type="entry name" value="LPXTG_anchor"/>
</dbReference>
<keyword evidence="1" id="KW-0134">Cell wall</keyword>
<organism evidence="9 10">
    <name type="scientific">Streptomyces pini</name>
    <dbReference type="NCBI Taxonomy" id="1520580"/>
    <lineage>
        <taxon>Bacteria</taxon>
        <taxon>Bacillati</taxon>
        <taxon>Actinomycetota</taxon>
        <taxon>Actinomycetes</taxon>
        <taxon>Kitasatosporales</taxon>
        <taxon>Streptomycetaceae</taxon>
        <taxon>Streptomyces</taxon>
    </lineage>
</organism>
<feature type="compositionally biased region" description="Low complexity" evidence="5">
    <location>
        <begin position="389"/>
        <end position="398"/>
    </location>
</feature>
<dbReference type="Proteomes" id="UP000198928">
    <property type="component" value="Unassembled WGS sequence"/>
</dbReference>
<feature type="signal peptide" evidence="7">
    <location>
        <begin position="1"/>
        <end position="29"/>
    </location>
</feature>
<feature type="region of interest" description="Disordered" evidence="5">
    <location>
        <begin position="345"/>
        <end position="416"/>
    </location>
</feature>
<protein>
    <submittedName>
        <fullName evidence="9">LPXTG-motif cell wall anchor domain-containing protein</fullName>
    </submittedName>
</protein>
<reference evidence="10" key="1">
    <citation type="submission" date="2016-10" db="EMBL/GenBank/DDBJ databases">
        <authorList>
            <person name="Varghese N."/>
            <person name="Submissions S."/>
        </authorList>
    </citation>
    <scope>NUCLEOTIDE SEQUENCE [LARGE SCALE GENOMIC DNA]</scope>
    <source>
        <strain evidence="10">PL19</strain>
    </source>
</reference>
<keyword evidence="3 7" id="KW-0732">Signal</keyword>
<dbReference type="EMBL" id="FOSG01000021">
    <property type="protein sequence ID" value="SFL54265.1"/>
    <property type="molecule type" value="Genomic_DNA"/>
</dbReference>
<evidence type="ECO:0000256" key="3">
    <source>
        <dbReference type="ARBA" id="ARBA00022729"/>
    </source>
</evidence>
<evidence type="ECO:0000256" key="6">
    <source>
        <dbReference type="SAM" id="Phobius"/>
    </source>
</evidence>
<evidence type="ECO:0000256" key="5">
    <source>
        <dbReference type="SAM" id="MobiDB-lite"/>
    </source>
</evidence>
<keyword evidence="6" id="KW-0812">Transmembrane</keyword>
<sequence length="455" mass="46467">MHTRIRAAAVAAATGAALATAFATGTAHAADPVTGERRTLVVVVGFQDAKFPDTDLVKEYAASSYFGGRKSLAGYFDKVSQGAFTYVPAVPEKVVGPYELDLTQKPCNAGQVNSATQKALEADGYVRGEDYDSLSVVQPGKGSDCNWSGLGSMPGPYTWVSLVGQEIGEDLLVHEFGHNQGFAHHLREKCAGGDLGDCTTGGTSGKTPMGGGGAGVGFTAPELISRGWLPDGQAVTVERSATYELAPLYGAKDGVRALDIPMGEDRLVIEYRHEDASYTNRYGTLDAGVEGVHAYRVPKGSYTASRLIDTTEEDGGGDTDAITRLTDTAHRIDVEVRASGGGSATVAVSLNGTPAPSGVATAPGKGAEAPVPQQRSGEGEPVSEDGTDADAGTPADSGSGNGDGDGTRAAAAAAQDGENLADTGGDFATPFVAAGGAALVVLGAAVVLRVRRNRA</sequence>
<dbReference type="PROSITE" id="PS50847">
    <property type="entry name" value="GRAM_POS_ANCHORING"/>
    <property type="match status" value="1"/>
</dbReference>
<feature type="chain" id="PRO_5011476123" evidence="7">
    <location>
        <begin position="30"/>
        <end position="455"/>
    </location>
</feature>
<evidence type="ECO:0000256" key="7">
    <source>
        <dbReference type="SAM" id="SignalP"/>
    </source>
</evidence>
<feature type="transmembrane region" description="Helical" evidence="6">
    <location>
        <begin position="427"/>
        <end position="448"/>
    </location>
</feature>
<evidence type="ECO:0000313" key="10">
    <source>
        <dbReference type="Proteomes" id="UP000198928"/>
    </source>
</evidence>
<evidence type="ECO:0000256" key="2">
    <source>
        <dbReference type="ARBA" id="ARBA00022525"/>
    </source>
</evidence>
<keyword evidence="10" id="KW-1185">Reference proteome</keyword>
<proteinExistence type="predicted"/>
<dbReference type="InterPro" id="IPR008752">
    <property type="entry name" value="Peptidase_M11"/>
</dbReference>
<name>A0A1I4IJ14_9ACTN</name>
<evidence type="ECO:0000256" key="1">
    <source>
        <dbReference type="ARBA" id="ARBA00022512"/>
    </source>
</evidence>
<dbReference type="OrthoDB" id="3758789at2"/>
<keyword evidence="6" id="KW-1133">Transmembrane helix</keyword>
<dbReference type="NCBIfam" id="NF041528">
    <property type="entry name" value="strep_LAETG"/>
    <property type="match status" value="1"/>
</dbReference>
<feature type="domain" description="Gram-positive cocci surface proteins LPxTG" evidence="8">
    <location>
        <begin position="420"/>
        <end position="455"/>
    </location>
</feature>
<gene>
    <name evidence="9" type="ORF">SAMN05192584_12112</name>
</gene>
<accession>A0A1I4IJ14</accession>
<dbReference type="RefSeq" id="WP_107415253.1">
    <property type="nucleotide sequence ID" value="NZ_FOSG01000021.1"/>
</dbReference>
<keyword evidence="2" id="KW-0964">Secreted</keyword>
<dbReference type="Pfam" id="PF05548">
    <property type="entry name" value="Peptidase_M11"/>
    <property type="match status" value="1"/>
</dbReference>
<dbReference type="AlphaFoldDB" id="A0A1I4IJ14"/>
<evidence type="ECO:0000256" key="4">
    <source>
        <dbReference type="ARBA" id="ARBA00023088"/>
    </source>
</evidence>
<keyword evidence="4" id="KW-0572">Peptidoglycan-anchor</keyword>
<evidence type="ECO:0000313" key="9">
    <source>
        <dbReference type="EMBL" id="SFL54265.1"/>
    </source>
</evidence>
<evidence type="ECO:0000259" key="8">
    <source>
        <dbReference type="PROSITE" id="PS50847"/>
    </source>
</evidence>
<dbReference type="NCBIfam" id="TIGR01167">
    <property type="entry name" value="LPXTG_anchor"/>
    <property type="match status" value="1"/>
</dbReference>